<gene>
    <name evidence="3" type="primary">grpE</name>
    <name evidence="7" type="ORF">J5U18_10785</name>
</gene>
<dbReference type="InterPro" id="IPR013805">
    <property type="entry name" value="GrpE_CC"/>
</dbReference>
<dbReference type="EMBL" id="JAGKSB010000012">
    <property type="protein sequence ID" value="MBP3944040.1"/>
    <property type="molecule type" value="Genomic_DNA"/>
</dbReference>
<dbReference type="GO" id="GO:0042803">
    <property type="term" value="F:protein homodimerization activity"/>
    <property type="evidence" value="ECO:0007669"/>
    <property type="project" value="InterPro"/>
</dbReference>
<dbReference type="Pfam" id="PF01025">
    <property type="entry name" value="GrpE"/>
    <property type="match status" value="1"/>
</dbReference>
<comment type="function">
    <text evidence="3 4">Participates actively in the response to hyperosmotic and heat shock by preventing the aggregation of stress-denatured proteins, in association with DnaK and GrpE. It is the nucleotide exchange factor for DnaK and may function as a thermosensor. Unfolded proteins bind initially to DnaJ; upon interaction with the DnaJ-bound protein, DnaK hydrolyzes its bound ATP, resulting in the formation of a stable complex. GrpE releases ADP from DnaK; ATP binding to DnaK triggers the release of the substrate protein, thus completing the reaction cycle. Several rounds of ATP-dependent interactions between DnaJ, DnaK and GrpE are required for fully efficient folding.</text>
</comment>
<dbReference type="CDD" id="cd00446">
    <property type="entry name" value="GrpE"/>
    <property type="match status" value="1"/>
</dbReference>
<evidence type="ECO:0000256" key="3">
    <source>
        <dbReference type="HAMAP-Rule" id="MF_01151"/>
    </source>
</evidence>
<dbReference type="GO" id="GO:0051087">
    <property type="term" value="F:protein-folding chaperone binding"/>
    <property type="evidence" value="ECO:0007669"/>
    <property type="project" value="InterPro"/>
</dbReference>
<evidence type="ECO:0000256" key="2">
    <source>
        <dbReference type="ARBA" id="ARBA00023186"/>
    </source>
</evidence>
<dbReference type="InterPro" id="IPR009012">
    <property type="entry name" value="GrpE_head"/>
</dbReference>
<dbReference type="PRINTS" id="PR00773">
    <property type="entry name" value="GRPEPROTEIN"/>
</dbReference>
<accession>A0A8T4HAA0</accession>
<dbReference type="InterPro" id="IPR000740">
    <property type="entry name" value="GrpE"/>
</dbReference>
<dbReference type="GO" id="GO:0005737">
    <property type="term" value="C:cytoplasm"/>
    <property type="evidence" value="ECO:0007669"/>
    <property type="project" value="UniProtKB-SubCell"/>
</dbReference>
<dbReference type="Proteomes" id="UP000679691">
    <property type="component" value="Unassembled WGS sequence"/>
</dbReference>
<dbReference type="GO" id="GO:0051082">
    <property type="term" value="F:unfolded protein binding"/>
    <property type="evidence" value="ECO:0007669"/>
    <property type="project" value="TreeGrafter"/>
</dbReference>
<dbReference type="RefSeq" id="WP_353547547.1">
    <property type="nucleotide sequence ID" value="NZ_JAGKSB010000012.1"/>
</dbReference>
<evidence type="ECO:0000313" key="8">
    <source>
        <dbReference type="Proteomes" id="UP000679691"/>
    </source>
</evidence>
<dbReference type="AlphaFoldDB" id="A0A8T4HAA0"/>
<dbReference type="Gene3D" id="2.30.22.10">
    <property type="entry name" value="Head domain of nucleotide exchange factor GrpE"/>
    <property type="match status" value="1"/>
</dbReference>
<dbReference type="PROSITE" id="PS01071">
    <property type="entry name" value="GRPE"/>
    <property type="match status" value="1"/>
</dbReference>
<keyword evidence="3 4" id="KW-0346">Stress response</keyword>
<evidence type="ECO:0000256" key="5">
    <source>
        <dbReference type="RuleBase" id="RU004478"/>
    </source>
</evidence>
<dbReference type="SUPFAM" id="SSF51064">
    <property type="entry name" value="Head domain of nucleotide exchange factor GrpE"/>
    <property type="match status" value="1"/>
</dbReference>
<evidence type="ECO:0000256" key="1">
    <source>
        <dbReference type="ARBA" id="ARBA00009054"/>
    </source>
</evidence>
<keyword evidence="3" id="KW-0963">Cytoplasm</keyword>
<comment type="subcellular location">
    <subcellularLocation>
        <location evidence="3">Cytoplasm</location>
    </subcellularLocation>
</comment>
<name>A0A8T4HAA0_9SPHI</name>
<dbReference type="PANTHER" id="PTHR21237:SF23">
    <property type="entry name" value="GRPE PROTEIN HOMOLOG, MITOCHONDRIAL"/>
    <property type="match status" value="1"/>
</dbReference>
<dbReference type="Gene3D" id="3.90.20.20">
    <property type="match status" value="1"/>
</dbReference>
<sequence>MSDQEKINEEVQEPTLNDQNITEEATAEANSTEETSPEEEPLTPEQILTNELAEVKDKYIRLSAEFDNYRKRTSKERSELIQSAGKDVIKDLLSVIDDFDRALNAMETATEITPIREGIEIVNQKLRKTLEQKGLKEMEAQGLDFDADLQEAITAIPAPTPDLKNKVIDVIEKGYYLNDRVIRHAKVVIGK</sequence>
<evidence type="ECO:0000256" key="4">
    <source>
        <dbReference type="RuleBase" id="RU000639"/>
    </source>
</evidence>
<dbReference type="PANTHER" id="PTHR21237">
    <property type="entry name" value="GRPE PROTEIN"/>
    <property type="match status" value="1"/>
</dbReference>
<keyword evidence="2 3" id="KW-0143">Chaperone</keyword>
<dbReference type="GO" id="GO:0006457">
    <property type="term" value="P:protein folding"/>
    <property type="evidence" value="ECO:0007669"/>
    <property type="project" value="InterPro"/>
</dbReference>
<keyword evidence="8" id="KW-1185">Reference proteome</keyword>
<feature type="compositionally biased region" description="Low complexity" evidence="6">
    <location>
        <begin position="22"/>
        <end position="34"/>
    </location>
</feature>
<reference evidence="7" key="1">
    <citation type="submission" date="2021-03" db="EMBL/GenBank/DDBJ databases">
        <authorList>
            <person name="Lu T."/>
            <person name="Wang Q."/>
            <person name="Han X."/>
        </authorList>
    </citation>
    <scope>NUCLEOTIDE SEQUENCE</scope>
    <source>
        <strain evidence="7">WQ 2009</strain>
    </source>
</reference>
<evidence type="ECO:0000256" key="6">
    <source>
        <dbReference type="SAM" id="MobiDB-lite"/>
    </source>
</evidence>
<dbReference type="HAMAP" id="MF_01151">
    <property type="entry name" value="GrpE"/>
    <property type="match status" value="1"/>
</dbReference>
<organism evidence="7 8">
    <name type="scientific">Rhinopithecimicrobium faecis</name>
    <dbReference type="NCBI Taxonomy" id="2820698"/>
    <lineage>
        <taxon>Bacteria</taxon>
        <taxon>Pseudomonadati</taxon>
        <taxon>Bacteroidota</taxon>
        <taxon>Sphingobacteriia</taxon>
        <taxon>Sphingobacteriales</taxon>
        <taxon>Sphingobacteriaceae</taxon>
        <taxon>Rhinopithecimicrobium</taxon>
    </lineage>
</organism>
<protein>
    <recommendedName>
        <fullName evidence="3 4">Protein GrpE</fullName>
    </recommendedName>
    <alternativeName>
        <fullName evidence="3">HSP-70 cofactor</fullName>
    </alternativeName>
</protein>
<comment type="caution">
    <text evidence="7">The sequence shown here is derived from an EMBL/GenBank/DDBJ whole genome shotgun (WGS) entry which is preliminary data.</text>
</comment>
<evidence type="ECO:0000313" key="7">
    <source>
        <dbReference type="EMBL" id="MBP3944040.1"/>
    </source>
</evidence>
<comment type="subunit">
    <text evidence="3">Homodimer.</text>
</comment>
<dbReference type="SUPFAM" id="SSF58014">
    <property type="entry name" value="Coiled-coil domain of nucleotide exchange factor GrpE"/>
    <property type="match status" value="1"/>
</dbReference>
<feature type="region of interest" description="Disordered" evidence="6">
    <location>
        <begin position="1"/>
        <end position="50"/>
    </location>
</feature>
<proteinExistence type="inferred from homology"/>
<dbReference type="GO" id="GO:0000774">
    <property type="term" value="F:adenyl-nucleotide exchange factor activity"/>
    <property type="evidence" value="ECO:0007669"/>
    <property type="project" value="InterPro"/>
</dbReference>
<comment type="similarity">
    <text evidence="1 3 5">Belongs to the GrpE family.</text>
</comment>